<name>A0ABS7PGB6_9SPHN</name>
<dbReference type="PANTHER" id="PTHR13604:SF0">
    <property type="entry name" value="ABASIC SITE PROCESSING PROTEIN HMCES"/>
    <property type="match status" value="1"/>
</dbReference>
<evidence type="ECO:0000256" key="2">
    <source>
        <dbReference type="ARBA" id="ARBA00022670"/>
    </source>
</evidence>
<reference evidence="9 10" key="1">
    <citation type="submission" date="2021-07" db="EMBL/GenBank/DDBJ databases">
        <title>Alteriqipengyuania abyssalis NZ-12B nov, sp.nov isolated from deep sea sponge in pacific ocean.</title>
        <authorList>
            <person name="Tareen S."/>
            <person name="Wink J."/>
        </authorList>
    </citation>
    <scope>NUCLEOTIDE SEQUENCE [LARGE SCALE GENOMIC DNA]</scope>
    <source>
        <strain evidence="9 10">NZ-12B</strain>
    </source>
</reference>
<dbReference type="InterPro" id="IPR036590">
    <property type="entry name" value="SRAP-like"/>
</dbReference>
<dbReference type="Proteomes" id="UP000759298">
    <property type="component" value="Unassembled WGS sequence"/>
</dbReference>
<dbReference type="RefSeq" id="WP_222825632.1">
    <property type="nucleotide sequence ID" value="NZ_JAHWXP010000004.1"/>
</dbReference>
<organism evidence="9 10">
    <name type="scientific">Alteriqipengyuania abyssalis</name>
    <dbReference type="NCBI Taxonomy" id="2860200"/>
    <lineage>
        <taxon>Bacteria</taxon>
        <taxon>Pseudomonadati</taxon>
        <taxon>Pseudomonadota</taxon>
        <taxon>Alphaproteobacteria</taxon>
        <taxon>Sphingomonadales</taxon>
        <taxon>Erythrobacteraceae</taxon>
        <taxon>Alteriqipengyuania</taxon>
    </lineage>
</organism>
<evidence type="ECO:0000256" key="8">
    <source>
        <dbReference type="RuleBase" id="RU364100"/>
    </source>
</evidence>
<keyword evidence="6" id="KW-0238">DNA-binding</keyword>
<keyword evidence="3" id="KW-0227">DNA damage</keyword>
<evidence type="ECO:0000256" key="4">
    <source>
        <dbReference type="ARBA" id="ARBA00022801"/>
    </source>
</evidence>
<proteinExistence type="inferred from homology"/>
<dbReference type="Gene3D" id="3.90.1680.10">
    <property type="entry name" value="SOS response associated peptidase-like"/>
    <property type="match status" value="1"/>
</dbReference>
<dbReference type="Pfam" id="PF02586">
    <property type="entry name" value="SRAP"/>
    <property type="match status" value="1"/>
</dbReference>
<dbReference type="PANTHER" id="PTHR13604">
    <property type="entry name" value="DC12-RELATED"/>
    <property type="match status" value="1"/>
</dbReference>
<keyword evidence="4 8" id="KW-0378">Hydrolase</keyword>
<dbReference type="EMBL" id="JAHWXP010000004">
    <property type="protein sequence ID" value="MBY8338116.1"/>
    <property type="molecule type" value="Genomic_DNA"/>
</dbReference>
<dbReference type="SUPFAM" id="SSF143081">
    <property type="entry name" value="BB1717-like"/>
    <property type="match status" value="1"/>
</dbReference>
<evidence type="ECO:0000256" key="1">
    <source>
        <dbReference type="ARBA" id="ARBA00008136"/>
    </source>
</evidence>
<evidence type="ECO:0000256" key="5">
    <source>
        <dbReference type="ARBA" id="ARBA00023124"/>
    </source>
</evidence>
<keyword evidence="7" id="KW-0456">Lyase</keyword>
<gene>
    <name evidence="9" type="ORF">KYN89_13785</name>
</gene>
<evidence type="ECO:0000256" key="3">
    <source>
        <dbReference type="ARBA" id="ARBA00022763"/>
    </source>
</evidence>
<keyword evidence="2 8" id="KW-0645">Protease</keyword>
<evidence type="ECO:0000313" key="9">
    <source>
        <dbReference type="EMBL" id="MBY8338116.1"/>
    </source>
</evidence>
<evidence type="ECO:0000313" key="10">
    <source>
        <dbReference type="Proteomes" id="UP000759298"/>
    </source>
</evidence>
<dbReference type="InterPro" id="IPR003738">
    <property type="entry name" value="SRAP"/>
</dbReference>
<dbReference type="EC" id="3.4.-.-" evidence="8"/>
<comment type="caution">
    <text evidence="9">The sequence shown here is derived from an EMBL/GenBank/DDBJ whole genome shotgun (WGS) entry which is preliminary data.</text>
</comment>
<comment type="similarity">
    <text evidence="1 8">Belongs to the SOS response-associated peptidase family.</text>
</comment>
<evidence type="ECO:0000256" key="7">
    <source>
        <dbReference type="ARBA" id="ARBA00023239"/>
    </source>
</evidence>
<accession>A0ABS7PGB6</accession>
<protein>
    <recommendedName>
        <fullName evidence="8">Abasic site processing protein</fullName>
        <ecNumber evidence="8">3.4.-.-</ecNumber>
    </recommendedName>
</protein>
<sequence length="204" mass="23091">MCNLYKIKSSHTEVADFFDAITQDFAANTAEEVYPGYPAPVVVAPREVSSMVWGFPLQRTGAKGQPLKPKPVNNTRTDKLKSFFWRYSFEERRCLIPVSSFAEAEGARGAMTRTWFSMSGEPLFATAGIWRQTEEWGDAFSMIMTEANPQVAPVHNRMPVILPRESWEQWLTGTPHDAFRLCVPFIGALAIDRSPEPWFKPKGK</sequence>
<keyword evidence="5" id="KW-0190">Covalent protein-DNA linkage</keyword>
<evidence type="ECO:0000256" key="6">
    <source>
        <dbReference type="ARBA" id="ARBA00023125"/>
    </source>
</evidence>
<keyword evidence="10" id="KW-1185">Reference proteome</keyword>